<proteinExistence type="predicted"/>
<feature type="transmembrane region" description="Helical" evidence="2">
    <location>
        <begin position="597"/>
        <end position="618"/>
    </location>
</feature>
<feature type="transmembrane region" description="Helical" evidence="2">
    <location>
        <begin position="142"/>
        <end position="159"/>
    </location>
</feature>
<accession>A0AAU9RQU2</accession>
<dbReference type="Pfam" id="PF04578">
    <property type="entry name" value="DUF594"/>
    <property type="match status" value="1"/>
</dbReference>
<feature type="region of interest" description="Disordered" evidence="1">
    <location>
        <begin position="459"/>
        <end position="517"/>
    </location>
</feature>
<keyword evidence="5" id="KW-1185">Reference proteome</keyword>
<evidence type="ECO:0000256" key="2">
    <source>
        <dbReference type="SAM" id="Phobius"/>
    </source>
</evidence>
<dbReference type="PANTHER" id="PTHR31325">
    <property type="entry name" value="OS01G0798800 PROTEIN-RELATED"/>
    <property type="match status" value="1"/>
</dbReference>
<dbReference type="EMBL" id="OU466858">
    <property type="protein sequence ID" value="CAH2046300.1"/>
    <property type="molecule type" value="Genomic_DNA"/>
</dbReference>
<organism evidence="4 5">
    <name type="scientific">Thlaspi arvense</name>
    <name type="common">Field penny-cress</name>
    <dbReference type="NCBI Taxonomy" id="13288"/>
    <lineage>
        <taxon>Eukaryota</taxon>
        <taxon>Viridiplantae</taxon>
        <taxon>Streptophyta</taxon>
        <taxon>Embryophyta</taxon>
        <taxon>Tracheophyta</taxon>
        <taxon>Spermatophyta</taxon>
        <taxon>Magnoliopsida</taxon>
        <taxon>eudicotyledons</taxon>
        <taxon>Gunneridae</taxon>
        <taxon>Pentapetalae</taxon>
        <taxon>rosids</taxon>
        <taxon>malvids</taxon>
        <taxon>Brassicales</taxon>
        <taxon>Brassicaceae</taxon>
        <taxon>Thlaspideae</taxon>
        <taxon>Thlaspi</taxon>
    </lineage>
</organism>
<gene>
    <name evidence="4" type="ORF">TAV2_LOCUS6166</name>
</gene>
<name>A0AAU9RQU2_THLAR</name>
<protein>
    <recommendedName>
        <fullName evidence="3">DUF4220 domain-containing protein</fullName>
    </recommendedName>
</protein>
<reference evidence="4 5" key="1">
    <citation type="submission" date="2022-03" db="EMBL/GenBank/DDBJ databases">
        <authorList>
            <person name="Nunn A."/>
            <person name="Chopra R."/>
            <person name="Nunn A."/>
            <person name="Contreras Garrido A."/>
        </authorList>
    </citation>
    <scope>NUCLEOTIDE SEQUENCE [LARGE SCALE GENOMIC DNA]</scope>
</reference>
<dbReference type="AlphaFoldDB" id="A0AAU9RQU2"/>
<evidence type="ECO:0000313" key="4">
    <source>
        <dbReference type="EMBL" id="CAH2046300.1"/>
    </source>
</evidence>
<feature type="transmembrane region" description="Helical" evidence="2">
    <location>
        <begin position="118"/>
        <end position="136"/>
    </location>
</feature>
<evidence type="ECO:0000256" key="1">
    <source>
        <dbReference type="SAM" id="MobiDB-lite"/>
    </source>
</evidence>
<keyword evidence="2" id="KW-1133">Transmembrane helix</keyword>
<feature type="transmembrane region" description="Helical" evidence="2">
    <location>
        <begin position="47"/>
        <end position="69"/>
    </location>
</feature>
<feature type="transmembrane region" description="Helical" evidence="2">
    <location>
        <begin position="89"/>
        <end position="111"/>
    </location>
</feature>
<feature type="region of interest" description="Disordered" evidence="1">
    <location>
        <begin position="425"/>
        <end position="445"/>
    </location>
</feature>
<dbReference type="InterPro" id="IPR007658">
    <property type="entry name" value="DUF594"/>
</dbReference>
<feature type="transmembrane region" description="Helical" evidence="2">
    <location>
        <begin position="331"/>
        <end position="353"/>
    </location>
</feature>
<evidence type="ECO:0000259" key="3">
    <source>
        <dbReference type="Pfam" id="PF13968"/>
    </source>
</evidence>
<feature type="transmembrane region" description="Helical" evidence="2">
    <location>
        <begin position="300"/>
        <end position="319"/>
    </location>
</feature>
<feature type="compositionally biased region" description="Basic and acidic residues" evidence="1">
    <location>
        <begin position="459"/>
        <end position="515"/>
    </location>
</feature>
<dbReference type="Pfam" id="PF13968">
    <property type="entry name" value="DUF4220"/>
    <property type="match status" value="1"/>
</dbReference>
<dbReference type="InterPro" id="IPR025315">
    <property type="entry name" value="DUF4220"/>
</dbReference>
<feature type="domain" description="DUF4220" evidence="3">
    <location>
        <begin position="52"/>
        <end position="374"/>
    </location>
</feature>
<feature type="transmembrane region" description="Helical" evidence="2">
    <location>
        <begin position="16"/>
        <end position="35"/>
    </location>
</feature>
<keyword evidence="2" id="KW-0812">Transmembrane</keyword>
<sequence length="963" mass="110883">MVNPIPKPIKDIWDTWSIRSTLIFSLSLQTFLIFVAPQRKRTSRKVLLSLIWSAYLLADWAANFAAGQISDSQGDDPEPGEPKKNSELLAFWVPFLLLHLGGPDTITALALEDNELWLRHLLGLAFQAIATVYVLLQSVPNALLQPILLVFATGVIKYVERTLALYLASLDKFKDSMIQRPDPGPNYSKLMEEYEAKKLMKMPTQIIKMDEPEKDPKASAKVRPDVLSELNILQYAYKYFNIFKGLVVDLIFTFQQRAESKRFFSSLTAEEALRILEVELNFIYEALYTKAEILHNWIGVIFRFIALGCLIAALRIFQYKKKNDYGGFDVGLTYALLIGGIALDSIALIMFCLSDWTFVRLKKMKDEVDDEDTWLDFTLNWILGFRGLKTEKYKCFKSNEHKQDKEENWFVKIYNRVLRYMGLKKNNEDTSPKSTKAKTSHEGDNGWFDKILSSVGLERKEHTSCKSNEEGTAHKGEEMKEHTSGKSTEEATSREGEERKEHTSSKSPEDSKSSEGDNAVSWFDKILSSMGLQKKVKNCGETDKTCHKVLDTFFMVRRWSEYVHAHNLIEYCLWIRPQRIHHTKGFIHMSFDWLIKYLLIGPIFKGLGSLIAFCFNAIKQGSDQFYKWIDHNISLLCKNKRWINEDRIRWCIYWSFCIPHFLGYLIKKFMDFFGIQAQLDEVIFTSSDRLTVELWKHIFGEVLNKSRFADDSESAMRVSSARGDWTLRDIQGEDPKTEKKREKLLRYVMEMDYDQSLLVWHIATELLYQTEHGTEDSHSDREFSKILSDYMMYLMMMQPTLMSAVVGIGKIRFRDTCEEAKRFFVRRHIAYRDITKASDAILSVTAPAKAEPIDVKGDRSKSVLFDGSMLAKELKGLMELQGIKEEEVKGLKGEAYMWDVVSKVWVELLSYAATNCGAIEHAAQLSKGGELISFVWLLMAHFGLGDQFQINQGDARAKLIIGK</sequence>
<evidence type="ECO:0000313" key="5">
    <source>
        <dbReference type="Proteomes" id="UP000836841"/>
    </source>
</evidence>
<dbReference type="Proteomes" id="UP000836841">
    <property type="component" value="Chromosome 2"/>
</dbReference>
<keyword evidence="2" id="KW-0472">Membrane</keyword>